<dbReference type="AlphaFoldDB" id="A0A1G7HC65"/>
<name>A0A1G7HC65_9BRAD</name>
<evidence type="ECO:0000313" key="3">
    <source>
        <dbReference type="Proteomes" id="UP000199245"/>
    </source>
</evidence>
<dbReference type="InterPro" id="IPR037401">
    <property type="entry name" value="SnoaL-like"/>
</dbReference>
<dbReference type="Pfam" id="PF13474">
    <property type="entry name" value="SnoaL_3"/>
    <property type="match status" value="1"/>
</dbReference>
<gene>
    <name evidence="2" type="ORF">SAMN05216337_104145</name>
</gene>
<dbReference type="Proteomes" id="UP000199245">
    <property type="component" value="Unassembled WGS sequence"/>
</dbReference>
<dbReference type="SUPFAM" id="SSF54427">
    <property type="entry name" value="NTF2-like"/>
    <property type="match status" value="1"/>
</dbReference>
<keyword evidence="2" id="KW-0413">Isomerase</keyword>
<dbReference type="RefSeq" id="WP_092088284.1">
    <property type="nucleotide sequence ID" value="NZ_FMZW01000041.1"/>
</dbReference>
<dbReference type="Gene3D" id="3.10.450.50">
    <property type="match status" value="1"/>
</dbReference>
<evidence type="ECO:0000259" key="1">
    <source>
        <dbReference type="Pfam" id="PF13474"/>
    </source>
</evidence>
<feature type="domain" description="SnoaL-like" evidence="1">
    <location>
        <begin position="12"/>
        <end position="128"/>
    </location>
</feature>
<evidence type="ECO:0000313" key="2">
    <source>
        <dbReference type="EMBL" id="SDE97893.1"/>
    </source>
</evidence>
<proteinExistence type="predicted"/>
<dbReference type="EMBL" id="FMZW01000041">
    <property type="protein sequence ID" value="SDE97893.1"/>
    <property type="molecule type" value="Genomic_DNA"/>
</dbReference>
<dbReference type="InterPro" id="IPR032710">
    <property type="entry name" value="NTF2-like_dom_sf"/>
</dbReference>
<dbReference type="GO" id="GO:0016853">
    <property type="term" value="F:isomerase activity"/>
    <property type="evidence" value="ECO:0007669"/>
    <property type="project" value="UniProtKB-KW"/>
</dbReference>
<sequence length="130" mass="15044">MTQQKQTAETEIRTLIDAWTDAVRRQDYPGIFAHHDPDIVMFDVPPPLQSRGLDEYRKTWDLFFRYHRPSYAFDIEEITITAGDDVAFAVAVMRCGPPDATFQFRLTIGLRKVAGEWRVIHEHHSVPATE</sequence>
<organism evidence="2 3">
    <name type="scientific">Bradyrhizobium brasilense</name>
    <dbReference type="NCBI Taxonomy" id="1419277"/>
    <lineage>
        <taxon>Bacteria</taxon>
        <taxon>Pseudomonadati</taxon>
        <taxon>Pseudomonadota</taxon>
        <taxon>Alphaproteobacteria</taxon>
        <taxon>Hyphomicrobiales</taxon>
        <taxon>Nitrobacteraceae</taxon>
        <taxon>Bradyrhizobium</taxon>
    </lineage>
</organism>
<accession>A0A1G7HC65</accession>
<reference evidence="2 3" key="1">
    <citation type="submission" date="2016-10" db="EMBL/GenBank/DDBJ databases">
        <authorList>
            <person name="de Groot N.N."/>
        </authorList>
    </citation>
    <scope>NUCLEOTIDE SEQUENCE [LARGE SCALE GENOMIC DNA]</scope>
    <source>
        <strain evidence="2 3">R5</strain>
    </source>
</reference>
<protein>
    <submittedName>
        <fullName evidence="2">Ketosteroid isomerase homolog</fullName>
    </submittedName>
</protein>